<feature type="domain" description="Ribonuclease PIN" evidence="11">
    <location>
        <begin position="8"/>
        <end position="95"/>
    </location>
</feature>
<evidence type="ECO:0000256" key="4">
    <source>
        <dbReference type="ARBA" id="ARBA00022801"/>
    </source>
</evidence>
<dbReference type="Proteomes" id="UP001152885">
    <property type="component" value="Unassembled WGS sequence"/>
</dbReference>
<dbReference type="GO" id="GO:0046872">
    <property type="term" value="F:metal ion binding"/>
    <property type="evidence" value="ECO:0007669"/>
    <property type="project" value="UniProtKB-UniRule"/>
</dbReference>
<keyword evidence="3 7" id="KW-0479">Metal-binding</keyword>
<feature type="region of interest" description="Disordered" evidence="9">
    <location>
        <begin position="119"/>
        <end position="255"/>
    </location>
</feature>
<dbReference type="InterPro" id="IPR033411">
    <property type="entry name" value="Ribonuclease_PIN"/>
</dbReference>
<dbReference type="InterPro" id="IPR014881">
    <property type="entry name" value="NOB1_Zn-bd"/>
</dbReference>
<evidence type="ECO:0000256" key="9">
    <source>
        <dbReference type="SAM" id="MobiDB-lite"/>
    </source>
</evidence>
<keyword evidence="6 7" id="KW-0539">Nucleus</keyword>
<gene>
    <name evidence="12" type="ORF">CANVERA_P2767</name>
</gene>
<dbReference type="Pfam" id="PF08772">
    <property type="entry name" value="Zn_ribbon_NOB1"/>
    <property type="match status" value="1"/>
</dbReference>
<dbReference type="InterPro" id="IPR017117">
    <property type="entry name" value="Nob1_euk"/>
</dbReference>
<dbReference type="PIRSF" id="PIRSF037125">
    <property type="entry name" value="D-site_20S_pre-rRNA_nuclease"/>
    <property type="match status" value="1"/>
</dbReference>
<dbReference type="Gene3D" id="3.40.50.1010">
    <property type="entry name" value="5'-nuclease"/>
    <property type="match status" value="1"/>
</dbReference>
<evidence type="ECO:0000256" key="2">
    <source>
        <dbReference type="ARBA" id="ARBA00022722"/>
    </source>
</evidence>
<feature type="compositionally biased region" description="Basic and acidic residues" evidence="9">
    <location>
        <begin position="150"/>
        <end position="168"/>
    </location>
</feature>
<keyword evidence="5 7" id="KW-0862">Zinc</keyword>
<dbReference type="InterPro" id="IPR039907">
    <property type="entry name" value="NOB1"/>
</dbReference>
<keyword evidence="13" id="KW-1185">Reference proteome</keyword>
<dbReference type="OrthoDB" id="446759at2759"/>
<dbReference type="AlphaFoldDB" id="A0A9W4TWM4"/>
<evidence type="ECO:0000256" key="1">
    <source>
        <dbReference type="ARBA" id="ARBA00005858"/>
    </source>
</evidence>
<dbReference type="EMBL" id="CANTUO010000002">
    <property type="protein sequence ID" value="CAI5758254.1"/>
    <property type="molecule type" value="Genomic_DNA"/>
</dbReference>
<comment type="caution">
    <text evidence="12">The sequence shown here is derived from an EMBL/GenBank/DDBJ whole genome shotgun (WGS) entry which is preliminary data.</text>
</comment>
<feature type="binding site" evidence="8">
    <location>
        <position position="324"/>
    </location>
    <ligand>
        <name>Zn(2+)</name>
        <dbReference type="ChEBI" id="CHEBI:29105"/>
    </ligand>
</feature>
<comment type="function">
    <text evidence="7">Required for the synthesis of 40S ribosome subunits. Has a role in processing 20S pre-rRNA into the mature 18S rRNA, where it is required for cleavage at the 3' end of the mature 18S rRNA (D-site). Accompanies the 20S pre-rRNA from the nucleus to the cytoplasm.</text>
</comment>
<keyword evidence="4" id="KW-0378">Hydrolase</keyword>
<evidence type="ECO:0000313" key="13">
    <source>
        <dbReference type="Proteomes" id="UP001152885"/>
    </source>
</evidence>
<evidence type="ECO:0000256" key="7">
    <source>
        <dbReference type="PIRNR" id="PIRNR037125"/>
    </source>
</evidence>
<dbReference type="GO" id="GO:0016787">
    <property type="term" value="F:hydrolase activity"/>
    <property type="evidence" value="ECO:0007669"/>
    <property type="project" value="UniProtKB-KW"/>
</dbReference>
<feature type="compositionally biased region" description="Acidic residues" evidence="9">
    <location>
        <begin position="242"/>
        <end position="255"/>
    </location>
</feature>
<feature type="binding site" evidence="8">
    <location>
        <position position="343"/>
    </location>
    <ligand>
        <name>Zn(2+)</name>
        <dbReference type="ChEBI" id="CHEBI:29105"/>
    </ligand>
</feature>
<dbReference type="FunFam" id="3.40.50.1010:FF:000020">
    <property type="entry name" value="20S-pre-rRNA D-site endonuclease NOB1"/>
    <property type="match status" value="1"/>
</dbReference>
<feature type="compositionally biased region" description="Basic residues" evidence="9">
    <location>
        <begin position="138"/>
        <end position="149"/>
    </location>
</feature>
<dbReference type="GO" id="GO:0030490">
    <property type="term" value="P:maturation of SSU-rRNA"/>
    <property type="evidence" value="ECO:0007669"/>
    <property type="project" value="TreeGrafter"/>
</dbReference>
<dbReference type="GO" id="GO:0004521">
    <property type="term" value="F:RNA endonuclease activity"/>
    <property type="evidence" value="ECO:0007669"/>
    <property type="project" value="UniProtKB-UniRule"/>
</dbReference>
<dbReference type="Gene3D" id="6.20.210.10">
    <property type="entry name" value="Nin one binding (NOB1), Zn-ribbon-like"/>
    <property type="match status" value="1"/>
</dbReference>
<reference evidence="12" key="1">
    <citation type="submission" date="2022-12" db="EMBL/GenBank/DDBJ databases">
        <authorList>
            <person name="Brejova B."/>
        </authorList>
    </citation>
    <scope>NUCLEOTIDE SEQUENCE</scope>
</reference>
<comment type="subcellular location">
    <subcellularLocation>
        <location evidence="7">Nucleus</location>
        <location evidence="7">Nucleolus</location>
    </subcellularLocation>
</comment>
<dbReference type="GO" id="GO:0005737">
    <property type="term" value="C:cytoplasm"/>
    <property type="evidence" value="ECO:0007669"/>
    <property type="project" value="UniProtKB-ARBA"/>
</dbReference>
<feature type="compositionally biased region" description="Polar residues" evidence="9">
    <location>
        <begin position="193"/>
        <end position="239"/>
    </location>
</feature>
<evidence type="ECO:0000256" key="8">
    <source>
        <dbReference type="PIRSR" id="PIRSR037125-1"/>
    </source>
</evidence>
<dbReference type="SUPFAM" id="SSF144206">
    <property type="entry name" value="NOB1 zinc finger-like"/>
    <property type="match status" value="1"/>
</dbReference>
<feature type="binding site" evidence="8">
    <location>
        <position position="346"/>
    </location>
    <ligand>
        <name>Zn(2+)</name>
        <dbReference type="ChEBI" id="CHEBI:29105"/>
    </ligand>
</feature>
<dbReference type="PANTHER" id="PTHR12814">
    <property type="entry name" value="RNA-BINDING PROTEIN NOB1"/>
    <property type="match status" value="1"/>
</dbReference>
<dbReference type="GO" id="GO:0005730">
    <property type="term" value="C:nucleolus"/>
    <property type="evidence" value="ECO:0007669"/>
    <property type="project" value="UniProtKB-SubCell"/>
</dbReference>
<feature type="binding site" evidence="8">
    <location>
        <position position="327"/>
    </location>
    <ligand>
        <name>Zn(2+)</name>
        <dbReference type="ChEBI" id="CHEBI:29105"/>
    </ligand>
</feature>
<dbReference type="PANTHER" id="PTHR12814:SF2">
    <property type="entry name" value="RNA-BINDING PROTEIN NOB1"/>
    <property type="match status" value="1"/>
</dbReference>
<dbReference type="InterPro" id="IPR036283">
    <property type="entry name" value="NOB1_Zf-like_sf"/>
</dbReference>
<keyword evidence="2" id="KW-0540">Nuclease</keyword>
<evidence type="ECO:0000256" key="3">
    <source>
        <dbReference type="ARBA" id="ARBA00022723"/>
    </source>
</evidence>
<proteinExistence type="inferred from homology"/>
<dbReference type="CDD" id="cd09876">
    <property type="entry name" value="PIN_Nob1-like"/>
    <property type="match status" value="1"/>
</dbReference>
<protein>
    <recommendedName>
        <fullName evidence="7">20S-pre-rRNA D-site endonuclease NOB1</fullName>
    </recommendedName>
</protein>
<feature type="region of interest" description="Disordered" evidence="9">
    <location>
        <begin position="459"/>
        <end position="485"/>
    </location>
</feature>
<feature type="domain" description="Nin one binding (NOB1) Zn-ribbon-like" evidence="10">
    <location>
        <begin position="314"/>
        <end position="389"/>
    </location>
</feature>
<organism evidence="12 13">
    <name type="scientific">Candida verbasci</name>
    <dbReference type="NCBI Taxonomy" id="1227364"/>
    <lineage>
        <taxon>Eukaryota</taxon>
        <taxon>Fungi</taxon>
        <taxon>Dikarya</taxon>
        <taxon>Ascomycota</taxon>
        <taxon>Saccharomycotina</taxon>
        <taxon>Pichiomycetes</taxon>
        <taxon>Debaryomycetaceae</taxon>
        <taxon>Candida/Lodderomyces clade</taxon>
        <taxon>Candida</taxon>
    </lineage>
</organism>
<evidence type="ECO:0000313" key="12">
    <source>
        <dbReference type="EMBL" id="CAI5758254.1"/>
    </source>
</evidence>
<sequence>MSKNIQKVILDAGPLITQPANQLQQFANEFYTTPGVFSELKDENVRQQLIIWGDQLKIIQPKQEYINQVSKFARLTGDYNVLSMNDIHIIALAYQFEIEFGKGESNLRKIPGEILQHQKEQQETAIKKDNTDDDGFVKPKRKRGGRRQREKREAEARRLMEEKEKEKEETEEQADEKLTNDKSDDQEEESKQDLQNNAENNTQVESESTQVKSENTQVVSESTQVDSENTQVDSESTQVDPIVDDENNDSDDDGEWITPENLQTHVENANKDNIQEDTNIIHVPVALATGDFACQNVAMQININLLNTMSGKQIKRIRNYMYRCHACFKLTPISKDGKPKHFCPKCGGNTLLRCAVSIDNKTGKIIPHLKQNFQWINRGDKFSLPSPLSKNQIKKQGKGGFQHNKENRHKSLQTPLIFREDQKEYHQAMKNDAWEKKQKEKLLQEWIGGGSADNVMSPFGMNSIRPSGVKVGKGRYVNSSRGKKK</sequence>
<evidence type="ECO:0000259" key="11">
    <source>
        <dbReference type="Pfam" id="PF17146"/>
    </source>
</evidence>
<evidence type="ECO:0000256" key="5">
    <source>
        <dbReference type="ARBA" id="ARBA00022833"/>
    </source>
</evidence>
<evidence type="ECO:0000259" key="10">
    <source>
        <dbReference type="Pfam" id="PF08772"/>
    </source>
</evidence>
<feature type="compositionally biased region" description="Basic and acidic residues" evidence="9">
    <location>
        <begin position="119"/>
        <end position="130"/>
    </location>
</feature>
<evidence type="ECO:0000256" key="6">
    <source>
        <dbReference type="ARBA" id="ARBA00023242"/>
    </source>
</evidence>
<name>A0A9W4TWM4_9ASCO</name>
<accession>A0A9W4TWM4</accession>
<dbReference type="GO" id="GO:0030688">
    <property type="term" value="C:preribosome, small subunit precursor"/>
    <property type="evidence" value="ECO:0007669"/>
    <property type="project" value="TreeGrafter"/>
</dbReference>
<comment type="similarity">
    <text evidence="1 7">Belongs to the NOB1 family.</text>
</comment>
<dbReference type="Pfam" id="PF17146">
    <property type="entry name" value="PIN_6"/>
    <property type="match status" value="1"/>
</dbReference>